<evidence type="ECO:0000256" key="6">
    <source>
        <dbReference type="ARBA" id="ARBA00023139"/>
    </source>
</evidence>
<feature type="region of interest" description="Disordered" evidence="12">
    <location>
        <begin position="501"/>
        <end position="523"/>
    </location>
</feature>
<feature type="transmembrane region" description="Helical" evidence="11">
    <location>
        <begin position="620"/>
        <end position="644"/>
    </location>
</feature>
<dbReference type="GO" id="GO:0005794">
    <property type="term" value="C:Golgi apparatus"/>
    <property type="evidence" value="ECO:0007669"/>
    <property type="project" value="TreeGrafter"/>
</dbReference>
<dbReference type="AlphaFoldDB" id="A0A4U0TNU5"/>
<comment type="caution">
    <text evidence="14">The sequence shown here is derived from an EMBL/GenBank/DDBJ whole genome shotgun (WGS) entry which is preliminary data.</text>
</comment>
<evidence type="ECO:0000256" key="2">
    <source>
        <dbReference type="ARBA" id="ARBA00022679"/>
    </source>
</evidence>
<proteinExistence type="inferred from homology"/>
<feature type="region of interest" description="Disordered" evidence="12">
    <location>
        <begin position="718"/>
        <end position="775"/>
    </location>
</feature>
<evidence type="ECO:0000256" key="3">
    <source>
        <dbReference type="ARBA" id="ARBA00022692"/>
    </source>
</evidence>
<protein>
    <recommendedName>
        <fullName evidence="11">Palmitoyltransferase</fullName>
        <ecNumber evidence="11">2.3.1.225</ecNumber>
    </recommendedName>
</protein>
<feature type="domain" description="Palmitoyltransferase DHHC" evidence="13">
    <location>
        <begin position="529"/>
        <end position="658"/>
    </location>
</feature>
<keyword evidence="6" id="KW-0564">Palmitate</keyword>
<feature type="compositionally biased region" description="Basic and acidic residues" evidence="12">
    <location>
        <begin position="1"/>
        <end position="13"/>
    </location>
</feature>
<feature type="transmembrane region" description="Helical" evidence="11">
    <location>
        <begin position="441"/>
        <end position="462"/>
    </location>
</feature>
<dbReference type="Proteomes" id="UP000308549">
    <property type="component" value="Unassembled WGS sequence"/>
</dbReference>
<evidence type="ECO:0000256" key="7">
    <source>
        <dbReference type="ARBA" id="ARBA00023288"/>
    </source>
</evidence>
<dbReference type="GO" id="GO:0005783">
    <property type="term" value="C:endoplasmic reticulum"/>
    <property type="evidence" value="ECO:0007669"/>
    <property type="project" value="TreeGrafter"/>
</dbReference>
<reference evidence="14 15" key="1">
    <citation type="submission" date="2017-03" db="EMBL/GenBank/DDBJ databases">
        <title>Genomes of endolithic fungi from Antarctica.</title>
        <authorList>
            <person name="Coleine C."/>
            <person name="Masonjones S."/>
            <person name="Stajich J.E."/>
        </authorList>
    </citation>
    <scope>NUCLEOTIDE SEQUENCE [LARGE SCALE GENOMIC DNA]</scope>
    <source>
        <strain evidence="14 15">CCFEE 6315</strain>
    </source>
</reference>
<feature type="compositionally biased region" description="Polar residues" evidence="12">
    <location>
        <begin position="99"/>
        <end position="112"/>
    </location>
</feature>
<evidence type="ECO:0000313" key="14">
    <source>
        <dbReference type="EMBL" id="TKA23670.1"/>
    </source>
</evidence>
<feature type="transmembrane region" description="Helical" evidence="11">
    <location>
        <begin position="411"/>
        <end position="435"/>
    </location>
</feature>
<keyword evidence="15" id="KW-1185">Reference proteome</keyword>
<accession>A0A4U0TNU5</accession>
<feature type="compositionally biased region" description="Gly residues" evidence="12">
    <location>
        <begin position="756"/>
        <end position="769"/>
    </location>
</feature>
<keyword evidence="3 11" id="KW-0812">Transmembrane</keyword>
<feature type="region of interest" description="Disordered" evidence="12">
    <location>
        <begin position="1"/>
        <end position="385"/>
    </location>
</feature>
<dbReference type="EMBL" id="NAJL01000052">
    <property type="protein sequence ID" value="TKA23670.1"/>
    <property type="molecule type" value="Genomic_DNA"/>
</dbReference>
<evidence type="ECO:0000313" key="15">
    <source>
        <dbReference type="Proteomes" id="UP000308549"/>
    </source>
</evidence>
<evidence type="ECO:0000256" key="8">
    <source>
        <dbReference type="ARBA" id="ARBA00023315"/>
    </source>
</evidence>
<dbReference type="InterPro" id="IPR001594">
    <property type="entry name" value="Palmitoyltrfase_DHHC"/>
</dbReference>
<dbReference type="EC" id="2.3.1.225" evidence="11"/>
<dbReference type="InterPro" id="IPR039859">
    <property type="entry name" value="PFA4/ZDH16/20/ERF2-like"/>
</dbReference>
<dbReference type="PANTHER" id="PTHR22883:SF43">
    <property type="entry name" value="PALMITOYLTRANSFERASE APP"/>
    <property type="match status" value="1"/>
</dbReference>
<evidence type="ECO:0000256" key="1">
    <source>
        <dbReference type="ARBA" id="ARBA00004127"/>
    </source>
</evidence>
<evidence type="ECO:0000256" key="10">
    <source>
        <dbReference type="ARBA" id="ARBA00048048"/>
    </source>
</evidence>
<evidence type="ECO:0000256" key="4">
    <source>
        <dbReference type="ARBA" id="ARBA00022989"/>
    </source>
</evidence>
<dbReference type="OrthoDB" id="9909019at2759"/>
<comment type="similarity">
    <text evidence="9">Belongs to the DHHC palmitoyltransferase family. ERF2/ZDHHC9 subfamily.</text>
</comment>
<feature type="compositionally biased region" description="Polar residues" evidence="12">
    <location>
        <begin position="189"/>
        <end position="218"/>
    </location>
</feature>
<keyword evidence="7" id="KW-0449">Lipoprotein</keyword>
<evidence type="ECO:0000259" key="13">
    <source>
        <dbReference type="Pfam" id="PF01529"/>
    </source>
</evidence>
<feature type="compositionally biased region" description="Polar residues" evidence="12">
    <location>
        <begin position="40"/>
        <end position="50"/>
    </location>
</feature>
<dbReference type="Pfam" id="PF01529">
    <property type="entry name" value="DHHC"/>
    <property type="match status" value="1"/>
</dbReference>
<evidence type="ECO:0000256" key="12">
    <source>
        <dbReference type="SAM" id="MobiDB-lite"/>
    </source>
</evidence>
<gene>
    <name evidence="14" type="ORF">B0A50_06506</name>
</gene>
<keyword evidence="8 11" id="KW-0012">Acyltransferase</keyword>
<keyword evidence="2 11" id="KW-0808">Transferase</keyword>
<name>A0A4U0TNU5_9PEZI</name>
<evidence type="ECO:0000256" key="11">
    <source>
        <dbReference type="RuleBase" id="RU079119"/>
    </source>
</evidence>
<organism evidence="14 15">
    <name type="scientific">Salinomyces thailandicus</name>
    <dbReference type="NCBI Taxonomy" id="706561"/>
    <lineage>
        <taxon>Eukaryota</taxon>
        <taxon>Fungi</taxon>
        <taxon>Dikarya</taxon>
        <taxon>Ascomycota</taxon>
        <taxon>Pezizomycotina</taxon>
        <taxon>Dothideomycetes</taxon>
        <taxon>Dothideomycetidae</taxon>
        <taxon>Mycosphaerellales</taxon>
        <taxon>Teratosphaeriaceae</taxon>
        <taxon>Salinomyces</taxon>
    </lineage>
</organism>
<dbReference type="GO" id="GO:0006612">
    <property type="term" value="P:protein targeting to membrane"/>
    <property type="evidence" value="ECO:0007669"/>
    <property type="project" value="TreeGrafter"/>
</dbReference>
<feature type="compositionally biased region" description="Basic and acidic residues" evidence="12">
    <location>
        <begin position="727"/>
        <end position="737"/>
    </location>
</feature>
<sequence>MAGVNDNDHDRTLSESTTFPTSTFLDTDPFPSTAPDGRPASSSSAVTDGTSEYEGETSRDLRGYGQSQGPRRGRQGGGATVSGATGPVGEPGLPPSRPASVNTSTLTSQTSARGGWRGSAGMAPPSSRRGLANALAARSAGPGAKSGAGGAKSSIEPGTEQVAHPRPTSSVSRTHVPTLAAGQGFFRPMSSQKLQAQRGQSTMPPTSSLAQNVQTAPSRASVDSEGRRHRYSNASVHTLRDGGGRPGGEEVPPLPTSRGTIFTERDGTQGDAAQGGMTGSVASGGSTVPLHSRAGGVPPRLNTTNVETSNKHSNRDPAIPAPMSPGNLSLRASFGLGSKRASSHRRPSPAQHEQLHSNPSSPTDGGNEKPSSFTPVHAPMPRGKGKNKDYYAGNTLFFLSGRLLNTKAKPLNLATFIFTALPAALFFGFSAPWLWHNVSPAMPIIFAYVFLICVSSFWHAAFSDPGILPRNLHPHPPNAEEDRDPLTVGPPTTEWIMVKTHPSKRPSKANADPEAGPTSRPTTAMEVPTKYCKSCEIWRPPRAHHCRVCDACIETQDHHCVWLNNCVGRRNYRYFFAYVASATLLALLLLAFAVVHVALYGQQNGISFSASLSGRTQERMAFALFIYATLALPYPASLAAYHIFLIARGETTREYLNSHKFLPKDRHRPFSQAGIMRNFFAVLARPRPPSYMQFKLAYQRGDVRMGYLEDKEERREGMKGRFSVVKDGQEGGEKRGVEMQALSPSEGGRARSRGVVSGGAGSSGLGDGGMNNTPR</sequence>
<feature type="transmembrane region" description="Helical" evidence="11">
    <location>
        <begin position="575"/>
        <end position="600"/>
    </location>
</feature>
<dbReference type="PROSITE" id="PS50216">
    <property type="entry name" value="DHHC"/>
    <property type="match status" value="1"/>
</dbReference>
<feature type="compositionally biased region" description="Polar residues" evidence="12">
    <location>
        <begin position="14"/>
        <end position="25"/>
    </location>
</feature>
<comment type="domain">
    <text evidence="11">The DHHC domain is required for palmitoyltransferase activity.</text>
</comment>
<comment type="subcellular location">
    <subcellularLocation>
        <location evidence="1">Endomembrane system</location>
        <topology evidence="1">Multi-pass membrane protein</topology>
    </subcellularLocation>
</comment>
<evidence type="ECO:0000256" key="9">
    <source>
        <dbReference type="ARBA" id="ARBA00023463"/>
    </source>
</evidence>
<keyword evidence="5 11" id="KW-0472">Membrane</keyword>
<evidence type="ECO:0000256" key="5">
    <source>
        <dbReference type="ARBA" id="ARBA00023136"/>
    </source>
</evidence>
<keyword evidence="4 11" id="KW-1133">Transmembrane helix</keyword>
<feature type="compositionally biased region" description="Polar residues" evidence="12">
    <location>
        <begin position="356"/>
        <end position="374"/>
    </location>
</feature>
<dbReference type="PANTHER" id="PTHR22883">
    <property type="entry name" value="ZINC FINGER DHHC DOMAIN CONTAINING PROTEIN"/>
    <property type="match status" value="1"/>
</dbReference>
<comment type="catalytic activity">
    <reaction evidence="10 11">
        <text>L-cysteinyl-[protein] + hexadecanoyl-CoA = S-hexadecanoyl-L-cysteinyl-[protein] + CoA</text>
        <dbReference type="Rhea" id="RHEA:36683"/>
        <dbReference type="Rhea" id="RHEA-COMP:10131"/>
        <dbReference type="Rhea" id="RHEA-COMP:11032"/>
        <dbReference type="ChEBI" id="CHEBI:29950"/>
        <dbReference type="ChEBI" id="CHEBI:57287"/>
        <dbReference type="ChEBI" id="CHEBI:57379"/>
        <dbReference type="ChEBI" id="CHEBI:74151"/>
        <dbReference type="EC" id="2.3.1.225"/>
    </reaction>
</comment>
<dbReference type="GO" id="GO:0019706">
    <property type="term" value="F:protein-cysteine S-palmitoyltransferase activity"/>
    <property type="evidence" value="ECO:0007669"/>
    <property type="project" value="UniProtKB-EC"/>
</dbReference>